<dbReference type="Proteomes" id="UP000822862">
    <property type="component" value="Chromosome"/>
</dbReference>
<dbReference type="EMBL" id="CP075585">
    <property type="protein sequence ID" value="QZA59010.1"/>
    <property type="molecule type" value="Genomic_DNA"/>
</dbReference>
<evidence type="ECO:0000313" key="2">
    <source>
        <dbReference type="Proteomes" id="UP000822862"/>
    </source>
</evidence>
<evidence type="ECO:0000313" key="1">
    <source>
        <dbReference type="EMBL" id="QZA59010.1"/>
    </source>
</evidence>
<keyword evidence="2" id="KW-1185">Reference proteome</keyword>
<proteinExistence type="predicted"/>
<protein>
    <recommendedName>
        <fullName evidence="3">Mobile element protein</fullName>
    </recommendedName>
</protein>
<reference evidence="1 2" key="1">
    <citation type="submission" date="2021-05" db="EMBL/GenBank/DDBJ databases">
        <title>Ecology and evolution of chlamydial symbionts of arthropods.</title>
        <authorList>
            <person name="Halter T."/>
            <person name="Sixt B.S."/>
            <person name="Toenshoff E.R."/>
            <person name="Koestlbacher S."/>
            <person name="Schulz F."/>
            <person name="Kostanjsek R."/>
            <person name="Collingro A."/>
            <person name="Hendrickx F."/>
            <person name="Horn M."/>
        </authorList>
    </citation>
    <scope>NUCLEOTIDE SEQUENCE [LARGE SCALE GENOMIC DNA]</scope>
    <source>
        <strain evidence="1 2">15C</strain>
    </source>
</reference>
<organism evidence="1 2">
    <name type="scientific">Candidatus Rhabdochlamydia porcellionis</name>
    <dbReference type="NCBI Taxonomy" id="225148"/>
    <lineage>
        <taxon>Bacteria</taxon>
        <taxon>Pseudomonadati</taxon>
        <taxon>Chlamydiota</taxon>
        <taxon>Chlamydiia</taxon>
        <taxon>Parachlamydiales</taxon>
        <taxon>Candidatus Rhabdochlamydiaceae</taxon>
        <taxon>Candidatus Rhabdochlamydia</taxon>
    </lineage>
</organism>
<dbReference type="RefSeq" id="WP_194845090.1">
    <property type="nucleotide sequence ID" value="NZ_CP075585.1"/>
</dbReference>
<gene>
    <name evidence="1" type="ORF">RHAB15C_0000894</name>
</gene>
<sequence length="71" mass="8309">MSYLPKLDSNAELSYSKIFCTMLGLWCGRKIACYIRDHNSSQWTHANYSCLRTMQRIYDYAFPAFSKKGIL</sequence>
<evidence type="ECO:0008006" key="3">
    <source>
        <dbReference type="Google" id="ProtNLM"/>
    </source>
</evidence>
<name>A0ABX8Z021_9BACT</name>
<accession>A0ABX8Z021</accession>